<dbReference type="Pfam" id="PF16884">
    <property type="entry name" value="ADH_N_2"/>
    <property type="match status" value="1"/>
</dbReference>
<comment type="catalytic activity">
    <reaction evidence="5">
        <text>13,14-dihydro-15-oxo-prostaglandin F1alpha + NADP(+) = 15-oxoprostaglandin F1alpha + NADPH + H(+)</text>
        <dbReference type="Rhea" id="RHEA:50592"/>
        <dbReference type="ChEBI" id="CHEBI:15378"/>
        <dbReference type="ChEBI" id="CHEBI:57783"/>
        <dbReference type="ChEBI" id="CHEBI:58349"/>
        <dbReference type="ChEBI" id="CHEBI:79072"/>
        <dbReference type="ChEBI" id="CHEBI:133411"/>
    </reaction>
    <physiologicalReaction direction="right-to-left" evidence="5">
        <dbReference type="Rhea" id="RHEA:50594"/>
    </physiologicalReaction>
</comment>
<keyword evidence="10" id="KW-1185">Reference proteome</keyword>
<evidence type="ECO:0000256" key="3">
    <source>
        <dbReference type="ARBA" id="ARBA00023002"/>
    </source>
</evidence>
<evidence type="ECO:0000256" key="6">
    <source>
        <dbReference type="ARBA" id="ARBA00048290"/>
    </source>
</evidence>
<dbReference type="GO" id="GO:0006693">
    <property type="term" value="P:prostaglandin metabolic process"/>
    <property type="evidence" value="ECO:0007669"/>
    <property type="project" value="TreeGrafter"/>
</dbReference>
<name>A0A8C9HYF9_9PRIM</name>
<dbReference type="EC" id="1.3.1.48" evidence="2"/>
<dbReference type="SUPFAM" id="SSF50129">
    <property type="entry name" value="GroES-like"/>
    <property type="match status" value="2"/>
</dbReference>
<evidence type="ECO:0000313" key="10">
    <source>
        <dbReference type="Proteomes" id="UP000694416"/>
    </source>
</evidence>
<accession>A0A8C9HYF9</accession>
<protein>
    <recommendedName>
        <fullName evidence="4">15-oxoprostaglandin 13-reductase</fullName>
        <ecNumber evidence="2">1.3.1.48</ecNumber>
    </recommendedName>
    <alternativeName>
        <fullName evidence="4">15-oxoprostaglandin 13-reductase</fullName>
    </alternativeName>
</protein>
<evidence type="ECO:0000313" key="9">
    <source>
        <dbReference type="Ensembl" id="ENSPTEP00000028841.1"/>
    </source>
</evidence>
<dbReference type="AlphaFoldDB" id="A0A8C9HYF9"/>
<evidence type="ECO:0000256" key="1">
    <source>
        <dbReference type="ARBA" id="ARBA00010460"/>
    </source>
</evidence>
<dbReference type="Ensembl" id="ENSPTET00000040168.1">
    <property type="protein sequence ID" value="ENSPTEP00000028841.1"/>
    <property type="gene ID" value="ENSPTEG00000028365.1"/>
</dbReference>
<gene>
    <name evidence="9" type="primary">PTGR2</name>
</gene>
<organism evidence="9 10">
    <name type="scientific">Piliocolobus tephrosceles</name>
    <name type="common">Ugandan red Colobus</name>
    <dbReference type="NCBI Taxonomy" id="591936"/>
    <lineage>
        <taxon>Eukaryota</taxon>
        <taxon>Metazoa</taxon>
        <taxon>Chordata</taxon>
        <taxon>Craniata</taxon>
        <taxon>Vertebrata</taxon>
        <taxon>Euteleostomi</taxon>
        <taxon>Mammalia</taxon>
        <taxon>Eutheria</taxon>
        <taxon>Euarchontoglires</taxon>
        <taxon>Primates</taxon>
        <taxon>Haplorrhini</taxon>
        <taxon>Catarrhini</taxon>
        <taxon>Cercopithecidae</taxon>
        <taxon>Colobinae</taxon>
        <taxon>Piliocolobus</taxon>
    </lineage>
</organism>
<reference evidence="9" key="1">
    <citation type="submission" date="2025-08" db="UniProtKB">
        <authorList>
            <consortium name="Ensembl"/>
        </authorList>
    </citation>
    <scope>IDENTIFICATION</scope>
</reference>
<keyword evidence="3" id="KW-0560">Oxidoreductase</keyword>
<feature type="domain" description="Oxidoreductase N-terminal" evidence="8">
    <location>
        <begin position="5"/>
        <end position="117"/>
    </location>
</feature>
<dbReference type="InterPro" id="IPR036291">
    <property type="entry name" value="NAD(P)-bd_dom_sf"/>
</dbReference>
<comment type="catalytic activity">
    <reaction evidence="6">
        <text>13,14-dihydro-15-oxo-PGF2alpha + NADP(+) = 15-oxoprostaglandin F2alpha + NADPH + H(+)</text>
        <dbReference type="Rhea" id="RHEA:50588"/>
        <dbReference type="ChEBI" id="CHEBI:15378"/>
        <dbReference type="ChEBI" id="CHEBI:57783"/>
        <dbReference type="ChEBI" id="CHEBI:58349"/>
        <dbReference type="ChEBI" id="CHEBI:133374"/>
        <dbReference type="ChEBI" id="CHEBI:133409"/>
    </reaction>
    <physiologicalReaction direction="right-to-left" evidence="6">
        <dbReference type="Rhea" id="RHEA:50590"/>
    </physiologicalReaction>
</comment>
<reference evidence="9" key="2">
    <citation type="submission" date="2025-09" db="UniProtKB">
        <authorList>
            <consortium name="Ensembl"/>
        </authorList>
    </citation>
    <scope>IDENTIFICATION</scope>
</reference>
<dbReference type="InterPro" id="IPR045010">
    <property type="entry name" value="MDR_fam"/>
</dbReference>
<comment type="catalytic activity">
    <reaction evidence="7">
        <text>13,14-dihydro-15-oxo-prostaglandin E1 + NADP(+) = 15-oxoprostaglandin E1 + NADPH + H(+)</text>
        <dbReference type="Rhea" id="RHEA:50584"/>
        <dbReference type="ChEBI" id="CHEBI:15378"/>
        <dbReference type="ChEBI" id="CHEBI:57401"/>
        <dbReference type="ChEBI" id="CHEBI:57783"/>
        <dbReference type="ChEBI" id="CHEBI:58349"/>
        <dbReference type="ChEBI" id="CHEBI:133408"/>
    </reaction>
    <physiologicalReaction direction="right-to-left" evidence="7">
        <dbReference type="Rhea" id="RHEA:50586"/>
    </physiologicalReaction>
</comment>
<dbReference type="PANTHER" id="PTHR43205:SF5">
    <property type="entry name" value="PROSTAGLANDIN REDUCTASE 2"/>
    <property type="match status" value="1"/>
</dbReference>
<dbReference type="InterPro" id="IPR041694">
    <property type="entry name" value="ADH_N_2"/>
</dbReference>
<evidence type="ECO:0000256" key="5">
    <source>
        <dbReference type="ARBA" id="ARBA00047878"/>
    </source>
</evidence>
<dbReference type="Gene3D" id="3.90.180.10">
    <property type="entry name" value="Medium-chain alcohol dehydrogenases, catalytic domain"/>
    <property type="match status" value="1"/>
</dbReference>
<sequence>MIVQRVVLNSRPGKNGNPVAENFRMEEVYLTDNINEGQVQVRTLYLSVDPYMRCRMNEDTGTDYITPWQLSQVVDGGGIGIIEESKHTNLTKGDFVTSFYWPWQTKVILDGNNLEKVDPQLVNGHLSYFLGAIGMPGLTSLIGIQEKGHITAGSNKTMVVSGAAGACGSVAGQMNENSHIILCGQISQYNKDVPYPPPLSPAIEAIQKERNITRERFLVLNYKDKFEPGILQLSQWFKEGKLKIKETVINGLENMGAAFQSMMTGGNIGKQIVCISEEISL</sequence>
<dbReference type="Proteomes" id="UP000694416">
    <property type="component" value="Unplaced"/>
</dbReference>
<dbReference type="FunFam" id="3.90.180.10:FF:000019">
    <property type="entry name" value="Prostaglandin reductase 2"/>
    <property type="match status" value="1"/>
</dbReference>
<dbReference type="Gene3D" id="3.40.50.720">
    <property type="entry name" value="NAD(P)-binding Rossmann-like Domain"/>
    <property type="match status" value="1"/>
</dbReference>
<dbReference type="PANTHER" id="PTHR43205">
    <property type="entry name" value="PROSTAGLANDIN REDUCTASE"/>
    <property type="match status" value="1"/>
</dbReference>
<comment type="similarity">
    <text evidence="1">Belongs to the NADP-dependent oxidoreductase L4BD family.</text>
</comment>
<dbReference type="SUPFAM" id="SSF51735">
    <property type="entry name" value="NAD(P)-binding Rossmann-fold domains"/>
    <property type="match status" value="1"/>
</dbReference>
<evidence type="ECO:0000256" key="4">
    <source>
        <dbReference type="ARBA" id="ARBA00033119"/>
    </source>
</evidence>
<dbReference type="GO" id="GO:0047522">
    <property type="term" value="F:15-oxoprostaglandin 13-reductase [NAD(P)+] activity"/>
    <property type="evidence" value="ECO:0007669"/>
    <property type="project" value="UniProtKB-EC"/>
</dbReference>
<evidence type="ECO:0000256" key="2">
    <source>
        <dbReference type="ARBA" id="ARBA00011981"/>
    </source>
</evidence>
<proteinExistence type="inferred from homology"/>
<dbReference type="InterPro" id="IPR011032">
    <property type="entry name" value="GroES-like_sf"/>
</dbReference>
<evidence type="ECO:0000256" key="7">
    <source>
        <dbReference type="ARBA" id="ARBA00049070"/>
    </source>
</evidence>
<evidence type="ECO:0000259" key="8">
    <source>
        <dbReference type="Pfam" id="PF16884"/>
    </source>
</evidence>